<name>A0A9W6JTV0_9HYPH</name>
<dbReference type="EMBL" id="BSFL01000005">
    <property type="protein sequence ID" value="GLK81709.1"/>
    <property type="molecule type" value="Genomic_DNA"/>
</dbReference>
<dbReference type="AlphaFoldDB" id="A0A9W6JTV0"/>
<evidence type="ECO:0000256" key="1">
    <source>
        <dbReference type="ARBA" id="ARBA00004429"/>
    </source>
</evidence>
<comment type="subunit">
    <text evidence="9">The complex comprises the extracytoplasmic solute receptor protein and the two transmembrane proteins.</text>
</comment>
<comment type="caution">
    <text evidence="11">The sequence shown here is derived from an EMBL/GenBank/DDBJ whole genome shotgun (WGS) entry which is preliminary data.</text>
</comment>
<comment type="similarity">
    <text evidence="8 9">Belongs to the TRAP transporter small permease family.</text>
</comment>
<evidence type="ECO:0000256" key="6">
    <source>
        <dbReference type="ARBA" id="ARBA00022989"/>
    </source>
</evidence>
<keyword evidence="12" id="KW-1185">Reference proteome</keyword>
<dbReference type="RefSeq" id="WP_271202187.1">
    <property type="nucleotide sequence ID" value="NZ_BSFL01000005.1"/>
</dbReference>
<evidence type="ECO:0000313" key="12">
    <source>
        <dbReference type="Proteomes" id="UP001143309"/>
    </source>
</evidence>
<keyword evidence="5 9" id="KW-0812">Transmembrane</keyword>
<dbReference type="PANTHER" id="PTHR35011">
    <property type="entry name" value="2,3-DIKETO-L-GULONATE TRAP TRANSPORTER SMALL PERMEASE PROTEIN YIAM"/>
    <property type="match status" value="1"/>
</dbReference>
<protein>
    <recommendedName>
        <fullName evidence="9">TRAP transporter small permease protein</fullName>
    </recommendedName>
</protein>
<dbReference type="GO" id="GO:0022857">
    <property type="term" value="F:transmembrane transporter activity"/>
    <property type="evidence" value="ECO:0007669"/>
    <property type="project" value="UniProtKB-UniRule"/>
</dbReference>
<evidence type="ECO:0000256" key="7">
    <source>
        <dbReference type="ARBA" id="ARBA00023136"/>
    </source>
</evidence>
<reference evidence="11" key="1">
    <citation type="journal article" date="2014" name="Int. J. Syst. Evol. Microbiol.">
        <title>Complete genome sequence of Corynebacterium casei LMG S-19264T (=DSM 44701T), isolated from a smear-ripened cheese.</title>
        <authorList>
            <consortium name="US DOE Joint Genome Institute (JGI-PGF)"/>
            <person name="Walter F."/>
            <person name="Albersmeier A."/>
            <person name="Kalinowski J."/>
            <person name="Ruckert C."/>
        </authorList>
    </citation>
    <scope>NUCLEOTIDE SEQUENCE</scope>
    <source>
        <strain evidence="11">VKM B-2748</strain>
    </source>
</reference>
<dbReference type="GO" id="GO:0005886">
    <property type="term" value="C:plasma membrane"/>
    <property type="evidence" value="ECO:0007669"/>
    <property type="project" value="UniProtKB-SubCell"/>
</dbReference>
<evidence type="ECO:0000256" key="9">
    <source>
        <dbReference type="RuleBase" id="RU369079"/>
    </source>
</evidence>
<gene>
    <name evidence="11" type="ORF">GCM10008174_34500</name>
</gene>
<evidence type="ECO:0000259" key="10">
    <source>
        <dbReference type="Pfam" id="PF04290"/>
    </source>
</evidence>
<accession>A0A9W6JTV0</accession>
<dbReference type="InterPro" id="IPR055348">
    <property type="entry name" value="DctQ"/>
</dbReference>
<organism evidence="11 12">
    <name type="scientific">Methylopila turkensis</name>
    <dbReference type="NCBI Taxonomy" id="1437816"/>
    <lineage>
        <taxon>Bacteria</taxon>
        <taxon>Pseudomonadati</taxon>
        <taxon>Pseudomonadota</taxon>
        <taxon>Alphaproteobacteria</taxon>
        <taxon>Hyphomicrobiales</taxon>
        <taxon>Methylopilaceae</taxon>
        <taxon>Methylopila</taxon>
    </lineage>
</organism>
<dbReference type="Pfam" id="PF04290">
    <property type="entry name" value="DctQ"/>
    <property type="match status" value="1"/>
</dbReference>
<keyword evidence="3" id="KW-1003">Cell membrane</keyword>
<sequence length="204" mass="22943">MQSYLIAVDRFNAAVGKLFAWSIVVLTFVIVYEVASRRLMGAPTTWAFDASYMLYGVLFMMAGAYTLSRNGHVRGDFLYRQWQPRTQAGLDLALYILFFFPGILAMVYAGWVFFDLSFQTGETSSFSPDGLKLWPFKLVIPVTGVLMTLQGVVEVMRCVICLRTGEWPQRLSDVEETEQLILAEAAANQVAIDPKKIDVDEAKI</sequence>
<reference evidence="11" key="2">
    <citation type="submission" date="2023-01" db="EMBL/GenBank/DDBJ databases">
        <authorList>
            <person name="Sun Q."/>
            <person name="Evtushenko L."/>
        </authorList>
    </citation>
    <scope>NUCLEOTIDE SEQUENCE</scope>
    <source>
        <strain evidence="11">VKM B-2748</strain>
    </source>
</reference>
<evidence type="ECO:0000313" key="11">
    <source>
        <dbReference type="EMBL" id="GLK81709.1"/>
    </source>
</evidence>
<feature type="transmembrane region" description="Helical" evidence="9">
    <location>
        <begin position="12"/>
        <end position="32"/>
    </location>
</feature>
<feature type="transmembrane region" description="Helical" evidence="9">
    <location>
        <begin position="52"/>
        <end position="71"/>
    </location>
</feature>
<dbReference type="Proteomes" id="UP001143309">
    <property type="component" value="Unassembled WGS sequence"/>
</dbReference>
<feature type="transmembrane region" description="Helical" evidence="9">
    <location>
        <begin position="134"/>
        <end position="153"/>
    </location>
</feature>
<evidence type="ECO:0000256" key="3">
    <source>
        <dbReference type="ARBA" id="ARBA00022475"/>
    </source>
</evidence>
<feature type="transmembrane region" description="Helical" evidence="9">
    <location>
        <begin position="92"/>
        <end position="114"/>
    </location>
</feature>
<evidence type="ECO:0000256" key="4">
    <source>
        <dbReference type="ARBA" id="ARBA00022519"/>
    </source>
</evidence>
<keyword evidence="7 9" id="KW-0472">Membrane</keyword>
<evidence type="ECO:0000256" key="5">
    <source>
        <dbReference type="ARBA" id="ARBA00022692"/>
    </source>
</evidence>
<keyword evidence="4 9" id="KW-0997">Cell inner membrane</keyword>
<keyword evidence="6 9" id="KW-1133">Transmembrane helix</keyword>
<proteinExistence type="inferred from homology"/>
<keyword evidence="2 9" id="KW-0813">Transport</keyword>
<evidence type="ECO:0000256" key="8">
    <source>
        <dbReference type="ARBA" id="ARBA00038436"/>
    </source>
</evidence>
<dbReference type="InterPro" id="IPR007387">
    <property type="entry name" value="TRAP_DctQ"/>
</dbReference>
<feature type="domain" description="Tripartite ATP-independent periplasmic transporters DctQ component" evidence="10">
    <location>
        <begin position="27"/>
        <end position="158"/>
    </location>
</feature>
<comment type="function">
    <text evidence="9">Part of the tripartite ATP-independent periplasmic (TRAP) transport system.</text>
</comment>
<evidence type="ECO:0000256" key="2">
    <source>
        <dbReference type="ARBA" id="ARBA00022448"/>
    </source>
</evidence>
<dbReference type="PANTHER" id="PTHR35011:SF4">
    <property type="entry name" value="SLL1102 PROTEIN"/>
    <property type="match status" value="1"/>
</dbReference>
<comment type="subcellular location">
    <subcellularLocation>
        <location evidence="1 9">Cell inner membrane</location>
        <topology evidence="1 9">Multi-pass membrane protein</topology>
    </subcellularLocation>
</comment>